<gene>
    <name evidence="1" type="ORF">BO94DRAFT_15102</name>
</gene>
<proteinExistence type="predicted"/>
<comment type="caution">
    <text evidence="1">The sequence shown here is derived from an EMBL/GenBank/DDBJ whole genome shotgun (WGS) entry which is preliminary data.</text>
</comment>
<organism evidence="1 2">
    <name type="scientific">Aspergillus sclerotioniger CBS 115572</name>
    <dbReference type="NCBI Taxonomy" id="1450535"/>
    <lineage>
        <taxon>Eukaryota</taxon>
        <taxon>Fungi</taxon>
        <taxon>Dikarya</taxon>
        <taxon>Ascomycota</taxon>
        <taxon>Pezizomycotina</taxon>
        <taxon>Eurotiomycetes</taxon>
        <taxon>Eurotiomycetidae</taxon>
        <taxon>Eurotiales</taxon>
        <taxon>Aspergillaceae</taxon>
        <taxon>Aspergillus</taxon>
        <taxon>Aspergillus subgen. Circumdati</taxon>
    </lineage>
</organism>
<keyword evidence="2" id="KW-1185">Reference proteome</keyword>
<dbReference type="EMBL" id="MSFK01000001">
    <property type="protein sequence ID" value="PWY96585.1"/>
    <property type="molecule type" value="Genomic_DNA"/>
</dbReference>
<protein>
    <submittedName>
        <fullName evidence="1">Uncharacterized protein</fullName>
    </submittedName>
</protein>
<dbReference type="GeneID" id="37107942"/>
<dbReference type="RefSeq" id="XP_025473346.1">
    <property type="nucleotide sequence ID" value="XM_025605799.1"/>
</dbReference>
<dbReference type="AlphaFoldDB" id="A0A317XE32"/>
<evidence type="ECO:0000313" key="1">
    <source>
        <dbReference type="EMBL" id="PWY96585.1"/>
    </source>
</evidence>
<name>A0A317XE32_9EURO</name>
<accession>A0A317XE32</accession>
<evidence type="ECO:0000313" key="2">
    <source>
        <dbReference type="Proteomes" id="UP000246702"/>
    </source>
</evidence>
<reference evidence="1 2" key="1">
    <citation type="submission" date="2016-12" db="EMBL/GenBank/DDBJ databases">
        <title>The genomes of Aspergillus section Nigri reveals drivers in fungal speciation.</title>
        <authorList>
            <consortium name="DOE Joint Genome Institute"/>
            <person name="Vesth T.C."/>
            <person name="Nybo J."/>
            <person name="Theobald S."/>
            <person name="Brandl J."/>
            <person name="Frisvad J.C."/>
            <person name="Nielsen K.F."/>
            <person name="Lyhne E.K."/>
            <person name="Kogle M.E."/>
            <person name="Kuo A."/>
            <person name="Riley R."/>
            <person name="Clum A."/>
            <person name="Nolan M."/>
            <person name="Lipzen A."/>
            <person name="Salamov A."/>
            <person name="Henrissat B."/>
            <person name="Wiebenga A."/>
            <person name="De Vries R.P."/>
            <person name="Grigoriev I.V."/>
            <person name="Mortensen U.H."/>
            <person name="Andersen M.R."/>
            <person name="Baker S.E."/>
        </authorList>
    </citation>
    <scope>NUCLEOTIDE SEQUENCE [LARGE SCALE GENOMIC DNA]</scope>
    <source>
        <strain evidence="1 2">CBS 115572</strain>
    </source>
</reference>
<sequence>MSCFLLQPPPFFLSRWPVGWKWLELLCSQKRLYISHLLESAFLLSFSLISVNPDMGISWMTYEMLIYVLSHRRVGLRVLDVRICLARESCVDK</sequence>
<dbReference type="Proteomes" id="UP000246702">
    <property type="component" value="Unassembled WGS sequence"/>
</dbReference>